<organism evidence="10 11">
    <name type="scientific">Clostridium chromiireducens</name>
    <dbReference type="NCBI Taxonomy" id="225345"/>
    <lineage>
        <taxon>Bacteria</taxon>
        <taxon>Bacillati</taxon>
        <taxon>Bacillota</taxon>
        <taxon>Clostridia</taxon>
        <taxon>Eubacteriales</taxon>
        <taxon>Clostridiaceae</taxon>
        <taxon>Clostridium</taxon>
    </lineage>
</organism>
<dbReference type="InterPro" id="IPR039421">
    <property type="entry name" value="Type_1_exporter"/>
</dbReference>
<feature type="domain" description="ABC transporter" evidence="8">
    <location>
        <begin position="363"/>
        <end position="598"/>
    </location>
</feature>
<accession>A0A399IVG3</accession>
<evidence type="ECO:0000256" key="3">
    <source>
        <dbReference type="ARBA" id="ARBA00022741"/>
    </source>
</evidence>
<dbReference type="Pfam" id="PF00005">
    <property type="entry name" value="ABC_tran"/>
    <property type="match status" value="1"/>
</dbReference>
<comment type="subcellular location">
    <subcellularLocation>
        <location evidence="1">Cell membrane</location>
        <topology evidence="1">Multi-pass membrane protein</topology>
    </subcellularLocation>
</comment>
<dbReference type="CDD" id="cd07346">
    <property type="entry name" value="ABC_6TM_exporters"/>
    <property type="match status" value="1"/>
</dbReference>
<evidence type="ECO:0000256" key="2">
    <source>
        <dbReference type="ARBA" id="ARBA00022692"/>
    </source>
</evidence>
<keyword evidence="4 10" id="KW-0067">ATP-binding</keyword>
<dbReference type="EMBL" id="QXDJ01000001">
    <property type="protein sequence ID" value="RII36467.1"/>
    <property type="molecule type" value="Genomic_DNA"/>
</dbReference>
<dbReference type="InterPro" id="IPR003593">
    <property type="entry name" value="AAA+_ATPase"/>
</dbReference>
<keyword evidence="3" id="KW-0547">Nucleotide-binding</keyword>
<dbReference type="AlphaFoldDB" id="A0A399IVG3"/>
<dbReference type="GO" id="GO:0015421">
    <property type="term" value="F:ABC-type oligopeptide transporter activity"/>
    <property type="evidence" value="ECO:0007669"/>
    <property type="project" value="TreeGrafter"/>
</dbReference>
<dbReference type="InterPro" id="IPR011527">
    <property type="entry name" value="ABC1_TM_dom"/>
</dbReference>
<evidence type="ECO:0000256" key="6">
    <source>
        <dbReference type="ARBA" id="ARBA00023136"/>
    </source>
</evidence>
<feature type="transmembrane region" description="Helical" evidence="7">
    <location>
        <begin position="80"/>
        <end position="99"/>
    </location>
</feature>
<dbReference type="RefSeq" id="WP_119365730.1">
    <property type="nucleotide sequence ID" value="NZ_QXDJ01000001.1"/>
</dbReference>
<evidence type="ECO:0000259" key="9">
    <source>
        <dbReference type="PROSITE" id="PS50929"/>
    </source>
</evidence>
<feature type="transmembrane region" description="Helical" evidence="7">
    <location>
        <begin position="188"/>
        <end position="207"/>
    </location>
</feature>
<dbReference type="PROSITE" id="PS00211">
    <property type="entry name" value="ABC_TRANSPORTER_1"/>
    <property type="match status" value="1"/>
</dbReference>
<evidence type="ECO:0000256" key="1">
    <source>
        <dbReference type="ARBA" id="ARBA00004651"/>
    </source>
</evidence>
<gene>
    <name evidence="10" type="ORF">D2A34_03520</name>
</gene>
<dbReference type="PROSITE" id="PS50929">
    <property type="entry name" value="ABC_TM1F"/>
    <property type="match status" value="1"/>
</dbReference>
<dbReference type="Gene3D" id="3.40.50.300">
    <property type="entry name" value="P-loop containing nucleotide triphosphate hydrolases"/>
    <property type="match status" value="1"/>
</dbReference>
<dbReference type="InterPro" id="IPR003439">
    <property type="entry name" value="ABC_transporter-like_ATP-bd"/>
</dbReference>
<evidence type="ECO:0000256" key="7">
    <source>
        <dbReference type="SAM" id="Phobius"/>
    </source>
</evidence>
<evidence type="ECO:0000259" key="8">
    <source>
        <dbReference type="PROSITE" id="PS50893"/>
    </source>
</evidence>
<dbReference type="PANTHER" id="PTHR43394">
    <property type="entry name" value="ATP-DEPENDENT PERMEASE MDL1, MITOCHONDRIAL"/>
    <property type="match status" value="1"/>
</dbReference>
<evidence type="ECO:0000256" key="4">
    <source>
        <dbReference type="ARBA" id="ARBA00022840"/>
    </source>
</evidence>
<proteinExistence type="predicted"/>
<reference evidence="10 11" key="1">
    <citation type="submission" date="2018-08" db="EMBL/GenBank/DDBJ databases">
        <title>Genome of Clostridium chromiireducens C1, DSM12136.</title>
        <authorList>
            <person name="Xing M."/>
            <person name="Wei Y."/>
            <person name="Ang E.L."/>
            <person name="Zhao H."/>
            <person name="Zhang Y."/>
        </authorList>
    </citation>
    <scope>NUCLEOTIDE SEQUENCE [LARGE SCALE GENOMIC DNA]</scope>
    <source>
        <strain evidence="10 11">C1</strain>
    </source>
</reference>
<dbReference type="GO" id="GO:0005886">
    <property type="term" value="C:plasma membrane"/>
    <property type="evidence" value="ECO:0007669"/>
    <property type="project" value="UniProtKB-SubCell"/>
</dbReference>
<dbReference type="PANTHER" id="PTHR43394:SF1">
    <property type="entry name" value="ATP-BINDING CASSETTE SUB-FAMILY B MEMBER 10, MITOCHONDRIAL"/>
    <property type="match status" value="1"/>
</dbReference>
<sequence>MIGEENKTNDKLEPDEEDLLKIFKQNENSTLKTLVGIYKGHYLKLFLSIIFFLLKSSPVWVLPVVSANIINAATDKGDNAVHIIVINIIIILVMVLQNIPTNYVHTVLYAKTIRSVERELRSTLVKKLQQLSIAYHNQMQSGRLQSKIMRDVEQIENLSSQVFITILGIVLNIVAALGVVIFKSFTVFVFFLATIPVAVLIIVAFGGKIKRYNTDYRKEMEETSVRVMEMVELIPVTRAHALEKQETKKIDSQLVNVAKKGLKLDLIQAYFSSISWVSFQVFQIICLGFTGYIALKGNITIGEVVLYQTYFGSIVAQISGIITLLPTIAKGLESVASVGDILLSDDVENNRKKKKIKDVEGKITFRDVEFQYKDSTAPILKNLNFSINPGETVAFVGASGAGKSTILNLVIGFFQATGGQVLIDNQDIKSINLQSYRSHIAVVPQNSILFSDTIRENILYGIKNISDEELSKIIKAANLEELIESLPDGLDTRITEHGSNLSGGQRQRISIARAFVRNPKILVLDEATSALDSVSEKKIQESIESLVKDRTTLVVAHRLSTIRNADKIAVIGNGGLEEFGTYDELMEKKGEFYKLKKLQM</sequence>
<dbReference type="SUPFAM" id="SSF90123">
    <property type="entry name" value="ABC transporter transmembrane region"/>
    <property type="match status" value="1"/>
</dbReference>
<dbReference type="FunFam" id="3.40.50.300:FF:000218">
    <property type="entry name" value="Multidrug ABC transporter ATP-binding protein"/>
    <property type="match status" value="1"/>
</dbReference>
<evidence type="ECO:0000313" key="11">
    <source>
        <dbReference type="Proteomes" id="UP000265930"/>
    </source>
</evidence>
<dbReference type="InterPro" id="IPR036640">
    <property type="entry name" value="ABC1_TM_sf"/>
</dbReference>
<dbReference type="SUPFAM" id="SSF52540">
    <property type="entry name" value="P-loop containing nucleoside triphosphate hydrolases"/>
    <property type="match status" value="1"/>
</dbReference>
<dbReference type="Pfam" id="PF00664">
    <property type="entry name" value="ABC_membrane"/>
    <property type="match status" value="1"/>
</dbReference>
<dbReference type="InterPro" id="IPR027417">
    <property type="entry name" value="P-loop_NTPase"/>
</dbReference>
<protein>
    <submittedName>
        <fullName evidence="10">ABC transporter ATP-binding protein</fullName>
    </submittedName>
</protein>
<dbReference type="InterPro" id="IPR017871">
    <property type="entry name" value="ABC_transporter-like_CS"/>
</dbReference>
<dbReference type="GO" id="GO:0016887">
    <property type="term" value="F:ATP hydrolysis activity"/>
    <property type="evidence" value="ECO:0007669"/>
    <property type="project" value="InterPro"/>
</dbReference>
<evidence type="ECO:0000313" key="10">
    <source>
        <dbReference type="EMBL" id="RII36467.1"/>
    </source>
</evidence>
<keyword evidence="6 7" id="KW-0472">Membrane</keyword>
<evidence type="ECO:0000256" key="5">
    <source>
        <dbReference type="ARBA" id="ARBA00022989"/>
    </source>
</evidence>
<keyword evidence="5 7" id="KW-1133">Transmembrane helix</keyword>
<keyword evidence="2 7" id="KW-0812">Transmembrane</keyword>
<dbReference type="Proteomes" id="UP000265930">
    <property type="component" value="Unassembled WGS sequence"/>
</dbReference>
<feature type="transmembrane region" description="Helical" evidence="7">
    <location>
        <begin position="42"/>
        <end position="60"/>
    </location>
</feature>
<dbReference type="Gene3D" id="1.20.1560.10">
    <property type="entry name" value="ABC transporter type 1, transmembrane domain"/>
    <property type="match status" value="1"/>
</dbReference>
<dbReference type="SMART" id="SM00382">
    <property type="entry name" value="AAA"/>
    <property type="match status" value="1"/>
</dbReference>
<feature type="transmembrane region" description="Helical" evidence="7">
    <location>
        <begin position="162"/>
        <end position="182"/>
    </location>
</feature>
<feature type="transmembrane region" description="Helical" evidence="7">
    <location>
        <begin position="269"/>
        <end position="295"/>
    </location>
</feature>
<dbReference type="GO" id="GO:0005524">
    <property type="term" value="F:ATP binding"/>
    <property type="evidence" value="ECO:0007669"/>
    <property type="project" value="UniProtKB-KW"/>
</dbReference>
<dbReference type="PROSITE" id="PS50893">
    <property type="entry name" value="ABC_TRANSPORTER_2"/>
    <property type="match status" value="1"/>
</dbReference>
<feature type="domain" description="ABC transmembrane type-1" evidence="9">
    <location>
        <begin position="61"/>
        <end position="330"/>
    </location>
</feature>
<name>A0A399IVG3_9CLOT</name>
<comment type="caution">
    <text evidence="10">The sequence shown here is derived from an EMBL/GenBank/DDBJ whole genome shotgun (WGS) entry which is preliminary data.</text>
</comment>